<protein>
    <submittedName>
        <fullName evidence="1">Uncharacterized protein</fullName>
    </submittedName>
</protein>
<comment type="caution">
    <text evidence="1">The sequence shown here is derived from an EMBL/GenBank/DDBJ whole genome shotgun (WGS) entry which is preliminary data.</text>
</comment>
<accession>A0AA38PE12</accession>
<dbReference type="AlphaFoldDB" id="A0AA38PE12"/>
<name>A0AA38PE12_9AGAR</name>
<reference evidence="1" key="1">
    <citation type="submission" date="2022-08" db="EMBL/GenBank/DDBJ databases">
        <authorList>
            <consortium name="DOE Joint Genome Institute"/>
            <person name="Min B."/>
            <person name="Riley R."/>
            <person name="Sierra-Patev S."/>
            <person name="Naranjo-Ortiz M."/>
            <person name="Looney B."/>
            <person name="Konkel Z."/>
            <person name="Slot J.C."/>
            <person name="Sakamoto Y."/>
            <person name="Steenwyk J.L."/>
            <person name="Rokas A."/>
            <person name="Carro J."/>
            <person name="Camarero S."/>
            <person name="Ferreira P."/>
            <person name="Molpeceres G."/>
            <person name="Ruiz-Duenas F.J."/>
            <person name="Serrano A."/>
            <person name="Henrissat B."/>
            <person name="Drula E."/>
            <person name="Hughes K.W."/>
            <person name="Mata J.L."/>
            <person name="Ishikawa N.K."/>
            <person name="Vargas-Isla R."/>
            <person name="Ushijima S."/>
            <person name="Smith C.A."/>
            <person name="Ahrendt S."/>
            <person name="Andreopoulos W."/>
            <person name="He G."/>
            <person name="Labutti K."/>
            <person name="Lipzen A."/>
            <person name="Ng V."/>
            <person name="Sandor L."/>
            <person name="Barry K."/>
            <person name="Martinez A.T."/>
            <person name="Xiao Y."/>
            <person name="Gibbons J.G."/>
            <person name="Terashima K."/>
            <person name="Hibbett D.S."/>
            <person name="Grigoriev I.V."/>
        </authorList>
    </citation>
    <scope>NUCLEOTIDE SEQUENCE</scope>
    <source>
        <strain evidence="1">TFB9207</strain>
    </source>
</reference>
<proteinExistence type="predicted"/>
<evidence type="ECO:0000313" key="2">
    <source>
        <dbReference type="Proteomes" id="UP001163846"/>
    </source>
</evidence>
<keyword evidence="2" id="KW-1185">Reference proteome</keyword>
<gene>
    <name evidence="1" type="ORF">F5878DRAFT_27720</name>
</gene>
<dbReference type="EMBL" id="MU806048">
    <property type="protein sequence ID" value="KAJ3841194.1"/>
    <property type="molecule type" value="Genomic_DNA"/>
</dbReference>
<organism evidence="1 2">
    <name type="scientific">Lentinula raphanica</name>
    <dbReference type="NCBI Taxonomy" id="153919"/>
    <lineage>
        <taxon>Eukaryota</taxon>
        <taxon>Fungi</taxon>
        <taxon>Dikarya</taxon>
        <taxon>Basidiomycota</taxon>
        <taxon>Agaricomycotina</taxon>
        <taxon>Agaricomycetes</taxon>
        <taxon>Agaricomycetidae</taxon>
        <taxon>Agaricales</taxon>
        <taxon>Marasmiineae</taxon>
        <taxon>Omphalotaceae</taxon>
        <taxon>Lentinula</taxon>
    </lineage>
</organism>
<dbReference type="Proteomes" id="UP001163846">
    <property type="component" value="Unassembled WGS sequence"/>
</dbReference>
<evidence type="ECO:0000313" key="1">
    <source>
        <dbReference type="EMBL" id="KAJ3841194.1"/>
    </source>
</evidence>
<sequence length="158" mass="18063">MGSINSLSLTPFPAILAAPFPTPQSSVEAVVSRNPYISLALHLWLRLPIYSGRKGDCRATHHSRIVLLVLHPMPPNLMFVENIEHSHLESHIVRLSWTQSGLGFPADFQQCPYFWLWRCSKESVPFNACDLILYLKEPSMLYVSNILEQKSYSRNHFV</sequence>